<accession>A0A0F7SBJ1</accession>
<protein>
    <submittedName>
        <fullName evidence="2">Uncharacterized protein</fullName>
    </submittedName>
</protein>
<sequence length="123" mass="13295">MPVRQHEGANGIGRPTSSLDKVKPRVKPEPSNDIIDLCDSEEELPAPGVPGPSRLSSRPKRPAARSRRVKYEDEDGDGIGDSEGVAVDSDQDDFRGSSNKRRANKRAASKALPSTSKLYAIAR</sequence>
<evidence type="ECO:0000313" key="2">
    <source>
        <dbReference type="EMBL" id="CDW98879.1"/>
    </source>
</evidence>
<evidence type="ECO:0000313" key="3">
    <source>
        <dbReference type="Proteomes" id="UP000242770"/>
    </source>
</evidence>
<evidence type="ECO:0000256" key="1">
    <source>
        <dbReference type="SAM" id="MobiDB-lite"/>
    </source>
</evidence>
<dbReference type="EMBL" id="CCFA01003844">
    <property type="protein sequence ID" value="CDW98879.1"/>
    <property type="molecule type" value="Genomic_DNA"/>
</dbReference>
<gene>
    <name evidence="2" type="primary">SSCI64500.1</name>
</gene>
<feature type="region of interest" description="Disordered" evidence="1">
    <location>
        <begin position="1"/>
        <end position="123"/>
    </location>
</feature>
<dbReference type="AlphaFoldDB" id="A0A0F7SBJ1"/>
<feature type="non-terminal residue" evidence="2">
    <location>
        <position position="123"/>
    </location>
</feature>
<name>A0A0F7SBJ1_9BASI</name>
<feature type="compositionally biased region" description="Basic and acidic residues" evidence="1">
    <location>
        <begin position="20"/>
        <end position="30"/>
    </location>
</feature>
<reference evidence="3" key="1">
    <citation type="submission" date="2014-06" db="EMBL/GenBank/DDBJ databases">
        <authorList>
            <person name="Berkman P.J."/>
        </authorList>
    </citation>
    <scope>NUCLEOTIDE SEQUENCE [LARGE SCALE GENOMIC DNA]</scope>
</reference>
<feature type="compositionally biased region" description="Basic residues" evidence="1">
    <location>
        <begin position="98"/>
        <end position="108"/>
    </location>
</feature>
<organism evidence="2 3">
    <name type="scientific">Sporisorium scitamineum</name>
    <dbReference type="NCBI Taxonomy" id="49012"/>
    <lineage>
        <taxon>Eukaryota</taxon>
        <taxon>Fungi</taxon>
        <taxon>Dikarya</taxon>
        <taxon>Basidiomycota</taxon>
        <taxon>Ustilaginomycotina</taxon>
        <taxon>Ustilaginomycetes</taxon>
        <taxon>Ustilaginales</taxon>
        <taxon>Ustilaginaceae</taxon>
        <taxon>Sporisorium</taxon>
    </lineage>
</organism>
<proteinExistence type="predicted"/>
<keyword evidence="3" id="KW-1185">Reference proteome</keyword>
<dbReference type="Proteomes" id="UP000242770">
    <property type="component" value="Unassembled WGS sequence"/>
</dbReference>
<feature type="compositionally biased region" description="Basic residues" evidence="1">
    <location>
        <begin position="57"/>
        <end position="68"/>
    </location>
</feature>
<dbReference type="STRING" id="49012.A0A0F7SBJ1"/>